<dbReference type="Proteomes" id="UP000194127">
    <property type="component" value="Unassembled WGS sequence"/>
</dbReference>
<feature type="signal peptide" evidence="1">
    <location>
        <begin position="1"/>
        <end position="19"/>
    </location>
</feature>
<protein>
    <recommendedName>
        <fullName evidence="4">Carbohydrate-binding module family 19 domain-containing protein</fullName>
    </recommendedName>
</protein>
<evidence type="ECO:0008006" key="4">
    <source>
        <dbReference type="Google" id="ProtNLM"/>
    </source>
</evidence>
<keyword evidence="3" id="KW-1185">Reference proteome</keyword>
<dbReference type="GeneID" id="36325634"/>
<evidence type="ECO:0000256" key="1">
    <source>
        <dbReference type="SAM" id="SignalP"/>
    </source>
</evidence>
<feature type="chain" id="PRO_5010871213" description="Carbohydrate-binding module family 19 domain-containing protein" evidence="1">
    <location>
        <begin position="20"/>
        <end position="259"/>
    </location>
</feature>
<accession>A0A1X6N4X5</accession>
<evidence type="ECO:0000313" key="2">
    <source>
        <dbReference type="EMBL" id="OSX63699.1"/>
    </source>
</evidence>
<gene>
    <name evidence="2" type="ORF">POSPLADRAFT_1055778</name>
</gene>
<organism evidence="2 3">
    <name type="scientific">Postia placenta MAD-698-R-SB12</name>
    <dbReference type="NCBI Taxonomy" id="670580"/>
    <lineage>
        <taxon>Eukaryota</taxon>
        <taxon>Fungi</taxon>
        <taxon>Dikarya</taxon>
        <taxon>Basidiomycota</taxon>
        <taxon>Agaricomycotina</taxon>
        <taxon>Agaricomycetes</taxon>
        <taxon>Polyporales</taxon>
        <taxon>Adustoporiaceae</taxon>
        <taxon>Rhodonia</taxon>
    </lineage>
</organism>
<sequence>MSRLVALLLSLWTAMLIQAAPMNSLDAATFYQNGLDAQMLNGEFASLNATSACNTTTSACIAGSLAQCERGSWKIEACPATEQCFALPALRGNGTVLSCTTEDIALALINATGVEGGLASAPNVTSGTNATAGASSSASATATESLAASGSFVVVTHTLTVTSTVQPSASSSFATTATPASTFAETTLLNPSQASSLLSSLSADGAFSIVTTLFGQPTPTVVANASDSVFPTTALADTFLNAMSSGTLTSIAPTATTRC</sequence>
<name>A0A1X6N4X5_9APHY</name>
<evidence type="ECO:0000313" key="3">
    <source>
        <dbReference type="Proteomes" id="UP000194127"/>
    </source>
</evidence>
<proteinExistence type="predicted"/>
<dbReference type="EMBL" id="KZ110595">
    <property type="protein sequence ID" value="OSX63699.1"/>
    <property type="molecule type" value="Genomic_DNA"/>
</dbReference>
<keyword evidence="1" id="KW-0732">Signal</keyword>
<dbReference type="OrthoDB" id="2802667at2759"/>
<reference evidence="2 3" key="1">
    <citation type="submission" date="2017-04" db="EMBL/GenBank/DDBJ databases">
        <title>Genome Sequence of the Model Brown-Rot Fungus Postia placenta SB12.</title>
        <authorList>
            <consortium name="DOE Joint Genome Institute"/>
            <person name="Gaskell J."/>
            <person name="Kersten P."/>
            <person name="Larrondo L.F."/>
            <person name="Canessa P."/>
            <person name="Martinez D."/>
            <person name="Hibbett D."/>
            <person name="Schmoll M."/>
            <person name="Kubicek C.P."/>
            <person name="Martinez A.T."/>
            <person name="Yadav J."/>
            <person name="Master E."/>
            <person name="Magnuson J.K."/>
            <person name="James T."/>
            <person name="Yaver D."/>
            <person name="Berka R."/>
            <person name="Labutti K."/>
            <person name="Lipzen A."/>
            <person name="Aerts A."/>
            <person name="Barry K."/>
            <person name="Henrissat B."/>
            <person name="Blanchette R."/>
            <person name="Grigoriev I."/>
            <person name="Cullen D."/>
        </authorList>
    </citation>
    <scope>NUCLEOTIDE SEQUENCE [LARGE SCALE GENOMIC DNA]</scope>
    <source>
        <strain evidence="2 3">MAD-698-R-SB12</strain>
    </source>
</reference>
<dbReference type="AlphaFoldDB" id="A0A1X6N4X5"/>
<dbReference type="RefSeq" id="XP_024340493.1">
    <property type="nucleotide sequence ID" value="XM_024480684.1"/>
</dbReference>